<dbReference type="NCBIfam" id="TIGR02100">
    <property type="entry name" value="glgX_debranch"/>
    <property type="match status" value="1"/>
</dbReference>
<feature type="compositionally biased region" description="Basic and acidic residues" evidence="4">
    <location>
        <begin position="509"/>
        <end position="521"/>
    </location>
</feature>
<dbReference type="CDD" id="cd11326">
    <property type="entry name" value="AmyAc_Glg_debranch"/>
    <property type="match status" value="1"/>
</dbReference>
<dbReference type="STRING" id="59561.AQZ59_00925"/>
<keyword evidence="2 6" id="KW-0378">Hydrolase</keyword>
<feature type="region of interest" description="Disordered" evidence="4">
    <location>
        <begin position="1"/>
        <end position="24"/>
    </location>
</feature>
<dbReference type="SUPFAM" id="SSF81296">
    <property type="entry name" value="E set domains"/>
    <property type="match status" value="1"/>
</dbReference>
<organism evidence="6 7">
    <name type="scientific">Trueperella bernardiae</name>
    <dbReference type="NCBI Taxonomy" id="59561"/>
    <lineage>
        <taxon>Bacteria</taxon>
        <taxon>Bacillati</taxon>
        <taxon>Actinomycetota</taxon>
        <taxon>Actinomycetes</taxon>
        <taxon>Actinomycetales</taxon>
        <taxon>Actinomycetaceae</taxon>
        <taxon>Trueperella</taxon>
    </lineage>
</organism>
<dbReference type="SUPFAM" id="SSF51445">
    <property type="entry name" value="(Trans)glycosidases"/>
    <property type="match status" value="1"/>
</dbReference>
<evidence type="ECO:0000256" key="4">
    <source>
        <dbReference type="SAM" id="MobiDB-lite"/>
    </source>
</evidence>
<gene>
    <name evidence="6" type="primary">glgX_2</name>
    <name evidence="6" type="ORF">AQZ59_00925</name>
</gene>
<feature type="region of interest" description="Disordered" evidence="4">
    <location>
        <begin position="509"/>
        <end position="532"/>
    </location>
</feature>
<evidence type="ECO:0000313" key="6">
    <source>
        <dbReference type="EMBL" id="KTF04403.1"/>
    </source>
</evidence>
<dbReference type="SMART" id="SM00642">
    <property type="entry name" value="Aamy"/>
    <property type="match status" value="1"/>
</dbReference>
<comment type="caution">
    <text evidence="6">The sequence shown here is derived from an EMBL/GenBank/DDBJ whole genome shotgun (WGS) entry which is preliminary data.</text>
</comment>
<dbReference type="PATRIC" id="fig|59561.3.peg.917"/>
<dbReference type="CDD" id="cd02856">
    <property type="entry name" value="E_set_GDE_Isoamylase_N"/>
    <property type="match status" value="1"/>
</dbReference>
<dbReference type="InterPro" id="IPR004193">
    <property type="entry name" value="Glyco_hydro_13_N"/>
</dbReference>
<dbReference type="Gene3D" id="3.20.20.80">
    <property type="entry name" value="Glycosidases"/>
    <property type="match status" value="1"/>
</dbReference>
<dbReference type="GO" id="GO:0004135">
    <property type="term" value="F:amylo-alpha-1,6-glucosidase activity"/>
    <property type="evidence" value="ECO:0007669"/>
    <property type="project" value="InterPro"/>
</dbReference>
<sequence>MTSQQSTKPVSRYTAREPEPSLPVTGPVRLGAHLTGHGVDVAVMASHATAVDVCFVDASVYHTSERRFRLRRGDHGVWSGHVPGIRAGQAYGFRVHGRWDPAQGLLHNPAKILLDPYARAITRTPELHPALYSHVVDADLKPDPSHQADQRDSAEVTALGVVVEDQPLEIHRPNVPWDQTVIYEAHVVGLTKALPGIPEELRGTYAGAAHPVTINHLKSLGVTAIEFLPIHAKMSEPFLSVQGKENYWGYNTLSFFTPEPSYAMESSRAAGPQAVIDEVKGMVKLLHDAGIEVLLDVVYNHTCEAGSDGPTVSWRGLDNSMYYRHDSQRPGQLIDTTGCGNSLDFRRMPVIRLTLDSLRYWVEHIGVDGFRFDLAVTLGREGDSFNHMHPLYVAMATDPILSQVKLINEPWDLGHGGWRTGQFPPPTADWNDRFRDTLRSFWVTEPAAIVHGGQGGDQRDLATRIAGSADLFGHGRMPGGRGVYSSVNFITAHDGFSMYDLVSYNHKHNEGNGEDNRDGTDNNRSWNHGVEGESADPKILAARRQTMRNLFASLFFSVGTPMIAAGDELMKTQGGNNNAYSQNGAVSWIDWDLDQDQRNMFDTVAYLLRLRRDHRTFRPTTFYTGNTADGDVIPDITWLDYTGQMMPDYKWFDPNVRLLQALRSGFGQDADALIVANGNVTWRVVQLPQGRGNPFRLEWRSTWETPRRSTPTYAPGALTRVPPLSLTLFFANPA</sequence>
<evidence type="ECO:0000256" key="3">
    <source>
        <dbReference type="ARBA" id="ARBA00023295"/>
    </source>
</evidence>
<dbReference type="AlphaFoldDB" id="A0A0W1KKV3"/>
<name>A0A0W1KKV3_9ACTO</name>
<evidence type="ECO:0000256" key="2">
    <source>
        <dbReference type="ARBA" id="ARBA00022801"/>
    </source>
</evidence>
<proteinExistence type="inferred from homology"/>
<dbReference type="InterPro" id="IPR013783">
    <property type="entry name" value="Ig-like_fold"/>
</dbReference>
<dbReference type="Pfam" id="PF02922">
    <property type="entry name" value="CBM_48"/>
    <property type="match status" value="1"/>
</dbReference>
<accession>A0A0W1KKV3</accession>
<protein>
    <submittedName>
        <fullName evidence="6">Glycogen debranching enzyme</fullName>
        <ecNumber evidence="6">3.2.1.-</ecNumber>
    </submittedName>
</protein>
<dbReference type="EC" id="3.2.1.-" evidence="6"/>
<feature type="domain" description="Glycosyl hydrolase family 13 catalytic" evidence="5">
    <location>
        <begin position="180"/>
        <end position="611"/>
    </location>
</feature>
<keyword evidence="3 6" id="KW-0326">Glycosidase</keyword>
<keyword evidence="7" id="KW-1185">Reference proteome</keyword>
<dbReference type="Gene3D" id="2.60.40.10">
    <property type="entry name" value="Immunoglobulins"/>
    <property type="match status" value="1"/>
</dbReference>
<evidence type="ECO:0000256" key="1">
    <source>
        <dbReference type="ARBA" id="ARBA00008061"/>
    </source>
</evidence>
<evidence type="ECO:0000313" key="7">
    <source>
        <dbReference type="Proteomes" id="UP000054404"/>
    </source>
</evidence>
<dbReference type="InterPro" id="IPR011837">
    <property type="entry name" value="Glycogen_debranch_GlgX"/>
</dbReference>
<dbReference type="GO" id="GO:0005980">
    <property type="term" value="P:glycogen catabolic process"/>
    <property type="evidence" value="ECO:0007669"/>
    <property type="project" value="InterPro"/>
</dbReference>
<dbReference type="InterPro" id="IPR014756">
    <property type="entry name" value="Ig_E-set"/>
</dbReference>
<evidence type="ECO:0000259" key="5">
    <source>
        <dbReference type="SMART" id="SM00642"/>
    </source>
</evidence>
<dbReference type="InterPro" id="IPR044505">
    <property type="entry name" value="GlgX_Isoamylase_N_E_set"/>
</dbReference>
<comment type="similarity">
    <text evidence="1">Belongs to the glycosyl hydrolase 13 family.</text>
</comment>
<dbReference type="Proteomes" id="UP000054404">
    <property type="component" value="Unassembled WGS sequence"/>
</dbReference>
<dbReference type="InterPro" id="IPR017853">
    <property type="entry name" value="GH"/>
</dbReference>
<dbReference type="SUPFAM" id="SSF51011">
    <property type="entry name" value="Glycosyl hydrolase domain"/>
    <property type="match status" value="1"/>
</dbReference>
<dbReference type="PANTHER" id="PTHR43002">
    <property type="entry name" value="GLYCOGEN DEBRANCHING ENZYME"/>
    <property type="match status" value="1"/>
</dbReference>
<reference evidence="6 7" key="1">
    <citation type="submission" date="2015-11" db="EMBL/GenBank/DDBJ databases">
        <title>Draft Genome Sequence of the Type Strain Trueperella bernardiae LCDC 89-0504T, Isolated from Blood Culture.</title>
        <authorList>
            <person name="Bernier A.-M."/>
            <person name="Bernard K."/>
        </authorList>
    </citation>
    <scope>NUCLEOTIDE SEQUENCE [LARGE SCALE GENOMIC DNA]</scope>
    <source>
        <strain evidence="6 7">LCDC 89-0504</strain>
    </source>
</reference>
<dbReference type="EMBL" id="LNIZ01000003">
    <property type="protein sequence ID" value="KTF04403.1"/>
    <property type="molecule type" value="Genomic_DNA"/>
</dbReference>
<dbReference type="InterPro" id="IPR006047">
    <property type="entry name" value="GH13_cat_dom"/>
</dbReference>